<accession>A0A1F6FJS0</accession>
<proteinExistence type="predicted"/>
<comment type="caution">
    <text evidence="2">The sequence shown here is derived from an EMBL/GenBank/DDBJ whole genome shotgun (WGS) entry which is preliminary data.</text>
</comment>
<protein>
    <submittedName>
        <fullName evidence="2">Uncharacterized protein</fullName>
    </submittedName>
</protein>
<dbReference type="STRING" id="1798531.A2392_01370"/>
<feature type="region of interest" description="Disordered" evidence="1">
    <location>
        <begin position="19"/>
        <end position="68"/>
    </location>
</feature>
<evidence type="ECO:0000256" key="1">
    <source>
        <dbReference type="SAM" id="MobiDB-lite"/>
    </source>
</evidence>
<dbReference type="Proteomes" id="UP000177395">
    <property type="component" value="Unassembled WGS sequence"/>
</dbReference>
<evidence type="ECO:0000313" key="2">
    <source>
        <dbReference type="EMBL" id="OGG86093.1"/>
    </source>
</evidence>
<feature type="compositionally biased region" description="Polar residues" evidence="1">
    <location>
        <begin position="40"/>
        <end position="49"/>
    </location>
</feature>
<evidence type="ECO:0000313" key="3">
    <source>
        <dbReference type="Proteomes" id="UP000177395"/>
    </source>
</evidence>
<name>A0A1F6FJS0_9BACT</name>
<organism evidence="2 3">
    <name type="scientific">Candidatus Kaiserbacteria bacterium RIFOXYB1_FULL_46_14</name>
    <dbReference type="NCBI Taxonomy" id="1798531"/>
    <lineage>
        <taxon>Bacteria</taxon>
        <taxon>Candidatus Kaiseribacteriota</taxon>
    </lineage>
</organism>
<sequence>MHLNYFCSQFVGVGLKAGKEQQMKTQQHRPQEESRWIMQEQIQQMGAQTNPPPQKKEEENKKNEGQAA</sequence>
<dbReference type="EMBL" id="MFMS01000002">
    <property type="protein sequence ID" value="OGG86093.1"/>
    <property type="molecule type" value="Genomic_DNA"/>
</dbReference>
<reference evidence="2 3" key="1">
    <citation type="journal article" date="2016" name="Nat. Commun.">
        <title>Thousands of microbial genomes shed light on interconnected biogeochemical processes in an aquifer system.</title>
        <authorList>
            <person name="Anantharaman K."/>
            <person name="Brown C.T."/>
            <person name="Hug L.A."/>
            <person name="Sharon I."/>
            <person name="Castelle C.J."/>
            <person name="Probst A.J."/>
            <person name="Thomas B.C."/>
            <person name="Singh A."/>
            <person name="Wilkins M.J."/>
            <person name="Karaoz U."/>
            <person name="Brodie E.L."/>
            <person name="Williams K.H."/>
            <person name="Hubbard S.S."/>
            <person name="Banfield J.F."/>
        </authorList>
    </citation>
    <scope>NUCLEOTIDE SEQUENCE [LARGE SCALE GENOMIC DNA]</scope>
</reference>
<dbReference type="AlphaFoldDB" id="A0A1F6FJS0"/>
<feature type="compositionally biased region" description="Basic and acidic residues" evidence="1">
    <location>
        <begin position="54"/>
        <end position="68"/>
    </location>
</feature>
<gene>
    <name evidence="2" type="ORF">A2392_01370</name>
</gene>